<keyword evidence="7 8" id="KW-0720">Serine protease</keyword>
<dbReference type="InterPro" id="IPR036852">
    <property type="entry name" value="Peptidase_S8/S53_dom_sf"/>
</dbReference>
<evidence type="ECO:0000256" key="6">
    <source>
        <dbReference type="ARBA" id="ARBA00022801"/>
    </source>
</evidence>
<dbReference type="Gene3D" id="6.10.250.3080">
    <property type="match status" value="1"/>
</dbReference>
<dbReference type="InterPro" id="IPR015500">
    <property type="entry name" value="Peptidase_S8_subtilisin-rel"/>
</dbReference>
<sequence length="1352" mass="147053">MKEEDATPAESAFLQGLMPSAEIGAQRFLKKHPEHDGRGVIVAIFDSGVDPGAAGLTVTSEGKPKVIDVVDCTGSGDVDTSKVVKADADGMIEGGSGRQLRVNPEWKNPSGEWHVGVKHLFELFTKGLTERVKKERRKSWDAKHRQSATEELRRLSAFDAKNPKPATDKLKKEREDLQARVDLLKKLAEDYDDRGPIVDCVVWRDDKDTWRAAIDTTDLEEEGSSVGKLADFVPLTNFRLERKYGTFSKVDSCNFAANIYDDGNVLSLVTDSSPHGTHVAGITAACHPEEPDLNGVAPGAQIVSCKIGDTRLGSMETGTGLTRALIAVIENKCDLINMSYGEPTSTPDVGRFVSLANEIVHKHGVIFVSSAGNDGPALSTVGAPGGTSSAIIGIGAYVSPAMAASAHSLVSPPSEGLQYTWSSRGPTPDGDLGVGLSAPGGAVAPVPAWTLQKRQLMNGTSMSSPCACGGIALVLSALKAQGLSSRPNLVRTALENSAASLGTSPHDALTHGRGLLQVDKAVKYLEKCANLPDVRYVVEVSRTSSSAPATRGVYLRDLPDPMSPVEFRVIVSPHFHEDADNLDVRAAFEERIKLDSTAPDWVQAPENVLLPHNGRNFCIRVDPSGLPQGLHFAEVTGTDMSRPWRGPVFRIPVTVIKPTVLPQGAAQVATFNGLKFLPGDIKRHFIAVPTGATWAELTMRSGDLDTPRQLVLHTLQLLPQERHTSHELRTYLTFNSHSTKQVAIEVQESKTLEVTLAHFWSSASGTEQPCNIDLEVEFHGLKASSGAIHLDGATGTVRVNVRSAFGTERLAPNGVLNRLQIPLAPTEAKIEALSPKRDELPDGRQIHALHLTYKFTVSEAGKYTPRLPVLNNRVYDSELESQLYMVHDANKKLLAVGDVYPKEVKLTKGEHTIRYRIRHDNVGYLEKLKGLVLRLERTLEDKASLKLTTHSSLDGVITNTKKLTSATMLSGEMRSVFFAPPPADKLPKDAAPGTLLRGRATFGKLSSSNGDNGAACPAASQLVYIVPPAVKEDKDKKGKDDAKKTATEKMQEELRDVKLKVLTGLPTSTDEERAEFEQLAKDLKAEYPSHVPLFVELLHKVDGTKEKRRAVLPEVVAAADKVISLIDTKVLADWFAQKSEPEGEDAAKLKKEHESNRDILVDALTRKGLALAELEEPEKDEAASKKKKAKPSEQSVHGPTKFEDKTPEASESIPALSNTQTDTTAASAEVEGLSKTSKKPAKEAEAKMEVGSGTGTQAEADAFEENFRELRKWVDTSLAKHGMLVYKREKRAGRLGHALKALNKAIDDDSKATERSAYEARAELYDLLGWPQWANYERSWLRIRFPGSYPLF</sequence>
<evidence type="ECO:0000259" key="13">
    <source>
        <dbReference type="Pfam" id="PF21223"/>
    </source>
</evidence>
<dbReference type="InterPro" id="IPR048383">
    <property type="entry name" value="TPPII_Ig-like-1"/>
</dbReference>
<organism evidence="15 16">
    <name type="scientific">Klebsormidium nitens</name>
    <name type="common">Green alga</name>
    <name type="synonym">Ulothrix nitens</name>
    <dbReference type="NCBI Taxonomy" id="105231"/>
    <lineage>
        <taxon>Eukaryota</taxon>
        <taxon>Viridiplantae</taxon>
        <taxon>Streptophyta</taxon>
        <taxon>Klebsormidiophyceae</taxon>
        <taxon>Klebsormidiales</taxon>
        <taxon>Klebsormidiaceae</taxon>
        <taxon>Klebsormidium</taxon>
    </lineage>
</organism>
<dbReference type="STRING" id="105231.A0A1Y1IEG1"/>
<evidence type="ECO:0000256" key="1">
    <source>
        <dbReference type="ARBA" id="ARBA00001910"/>
    </source>
</evidence>
<dbReference type="InterPro" id="IPR023828">
    <property type="entry name" value="Peptidase_S8_Ser-AS"/>
</dbReference>
<feature type="domain" description="Tripeptidyl peptidase II second Ig-like" evidence="12">
    <location>
        <begin position="805"/>
        <end position="990"/>
    </location>
</feature>
<feature type="compositionally biased region" description="Polar residues" evidence="10">
    <location>
        <begin position="1215"/>
        <end position="1226"/>
    </location>
</feature>
<dbReference type="PRINTS" id="PR00723">
    <property type="entry name" value="SUBTILISIN"/>
</dbReference>
<dbReference type="PROSITE" id="PS00138">
    <property type="entry name" value="SUBTILASE_SER"/>
    <property type="match status" value="1"/>
</dbReference>
<dbReference type="GO" id="GO:0004177">
    <property type="term" value="F:aminopeptidase activity"/>
    <property type="evidence" value="ECO:0007669"/>
    <property type="project" value="UniProtKB-KW"/>
</dbReference>
<dbReference type="PANTHER" id="PTHR43806">
    <property type="entry name" value="PEPTIDASE S8"/>
    <property type="match status" value="1"/>
</dbReference>
<dbReference type="FunFam" id="3.40.50.200:FF:000013">
    <property type="entry name" value="Tripeptidyl-peptidase 2 homolog"/>
    <property type="match status" value="1"/>
</dbReference>
<accession>A0A1Y1IEG1</accession>
<comment type="catalytic activity">
    <reaction evidence="1">
        <text>Release of an N-terminal tripeptide from a polypeptide.</text>
        <dbReference type="EC" id="3.4.14.10"/>
    </reaction>
</comment>
<feature type="active site" description="Charge relay system" evidence="8">
    <location>
        <position position="46"/>
    </location>
</feature>
<dbReference type="GO" id="GO:0005829">
    <property type="term" value="C:cytosol"/>
    <property type="evidence" value="ECO:0000318"/>
    <property type="project" value="GO_Central"/>
</dbReference>
<evidence type="ECO:0000256" key="5">
    <source>
        <dbReference type="ARBA" id="ARBA00022670"/>
    </source>
</evidence>
<dbReference type="PANTHER" id="PTHR43806:SF14">
    <property type="entry name" value="TRIPEPTIDYL-PEPTIDASE 2"/>
    <property type="match status" value="1"/>
</dbReference>
<proteinExistence type="inferred from homology"/>
<dbReference type="InterPro" id="IPR022229">
    <property type="entry name" value="TPPII_Ig-like-2"/>
</dbReference>
<dbReference type="Proteomes" id="UP000054558">
    <property type="component" value="Unassembled WGS sequence"/>
</dbReference>
<comment type="similarity">
    <text evidence="2 8">Belongs to the peptidase S8 family.</text>
</comment>
<evidence type="ECO:0000256" key="7">
    <source>
        <dbReference type="ARBA" id="ARBA00022825"/>
    </source>
</evidence>
<evidence type="ECO:0000259" key="11">
    <source>
        <dbReference type="Pfam" id="PF00082"/>
    </source>
</evidence>
<dbReference type="Gene3D" id="3.40.50.200">
    <property type="entry name" value="Peptidase S8/S53 domain"/>
    <property type="match status" value="2"/>
</dbReference>
<evidence type="ECO:0000256" key="10">
    <source>
        <dbReference type="SAM" id="MobiDB-lite"/>
    </source>
</evidence>
<feature type="domain" description="Tripeptidyl-peptidase II first Ig-like" evidence="13">
    <location>
        <begin position="547"/>
        <end position="656"/>
    </location>
</feature>
<dbReference type="EC" id="3.4.14.10" evidence="3"/>
<evidence type="ECO:0000313" key="15">
    <source>
        <dbReference type="EMBL" id="GAQ87799.1"/>
    </source>
</evidence>
<keyword evidence="5 8" id="KW-0645">Protease</keyword>
<evidence type="ECO:0000259" key="12">
    <source>
        <dbReference type="Pfam" id="PF12580"/>
    </source>
</evidence>
<dbReference type="Pfam" id="PF21316">
    <property type="entry name" value="TPPII_GBD"/>
    <property type="match status" value="1"/>
</dbReference>
<gene>
    <name evidence="15" type="ORF">KFL_003780050</name>
</gene>
<reference evidence="15 16" key="1">
    <citation type="journal article" date="2014" name="Nat. Commun.">
        <title>Klebsormidium flaccidum genome reveals primary factors for plant terrestrial adaptation.</title>
        <authorList>
            <person name="Hori K."/>
            <person name="Maruyama F."/>
            <person name="Fujisawa T."/>
            <person name="Togashi T."/>
            <person name="Yamamoto N."/>
            <person name="Seo M."/>
            <person name="Sato S."/>
            <person name="Yamada T."/>
            <person name="Mori H."/>
            <person name="Tajima N."/>
            <person name="Moriyama T."/>
            <person name="Ikeuchi M."/>
            <person name="Watanabe M."/>
            <person name="Wada H."/>
            <person name="Kobayashi K."/>
            <person name="Saito M."/>
            <person name="Masuda T."/>
            <person name="Sasaki-Sekimoto Y."/>
            <person name="Mashiguchi K."/>
            <person name="Awai K."/>
            <person name="Shimojima M."/>
            <person name="Masuda S."/>
            <person name="Iwai M."/>
            <person name="Nobusawa T."/>
            <person name="Narise T."/>
            <person name="Kondo S."/>
            <person name="Saito H."/>
            <person name="Sato R."/>
            <person name="Murakawa M."/>
            <person name="Ihara Y."/>
            <person name="Oshima-Yamada Y."/>
            <person name="Ohtaka K."/>
            <person name="Satoh M."/>
            <person name="Sonobe K."/>
            <person name="Ishii M."/>
            <person name="Ohtani R."/>
            <person name="Kanamori-Sato M."/>
            <person name="Honoki R."/>
            <person name="Miyazaki D."/>
            <person name="Mochizuki H."/>
            <person name="Umetsu J."/>
            <person name="Higashi K."/>
            <person name="Shibata D."/>
            <person name="Kamiya Y."/>
            <person name="Sato N."/>
            <person name="Nakamura Y."/>
            <person name="Tabata S."/>
            <person name="Ida S."/>
            <person name="Kurokawa K."/>
            <person name="Ohta H."/>
        </authorList>
    </citation>
    <scope>NUCLEOTIDE SEQUENCE [LARGE SCALE GENOMIC DNA]</scope>
    <source>
        <strain evidence="15 16">NIES-2285</strain>
    </source>
</reference>
<dbReference type="InterPro" id="IPR000209">
    <property type="entry name" value="Peptidase_S8/S53_dom"/>
</dbReference>
<dbReference type="OMA" id="SLRDFQC"/>
<dbReference type="InterPro" id="IPR046939">
    <property type="entry name" value="TPPII_C_sf"/>
</dbReference>
<dbReference type="Pfam" id="PF12580">
    <property type="entry name" value="TPPII"/>
    <property type="match status" value="1"/>
</dbReference>
<dbReference type="InterPro" id="IPR050131">
    <property type="entry name" value="Peptidase_S8_subtilisin-like"/>
</dbReference>
<dbReference type="InterPro" id="IPR048384">
    <property type="entry name" value="TPPII_GBD"/>
</dbReference>
<dbReference type="PROSITE" id="PS51892">
    <property type="entry name" value="SUBTILASE"/>
    <property type="match status" value="1"/>
</dbReference>
<feature type="active site" description="Charge relay system" evidence="8">
    <location>
        <position position="461"/>
    </location>
</feature>
<dbReference type="GO" id="GO:0006508">
    <property type="term" value="P:proteolysis"/>
    <property type="evidence" value="ECO:0007669"/>
    <property type="project" value="UniProtKB-KW"/>
</dbReference>
<dbReference type="Gene3D" id="2.60.40.3170">
    <property type="match status" value="1"/>
</dbReference>
<dbReference type="GO" id="GO:0004252">
    <property type="term" value="F:serine-type endopeptidase activity"/>
    <property type="evidence" value="ECO:0007669"/>
    <property type="project" value="UniProtKB-UniRule"/>
</dbReference>
<feature type="coiled-coil region" evidence="9">
    <location>
        <begin position="167"/>
        <end position="194"/>
    </location>
</feature>
<keyword evidence="16" id="KW-1185">Reference proteome</keyword>
<dbReference type="EMBL" id="DF237327">
    <property type="protein sequence ID" value="GAQ87799.1"/>
    <property type="molecule type" value="Genomic_DNA"/>
</dbReference>
<keyword evidence="4" id="KW-0031">Aminopeptidase</keyword>
<dbReference type="InterPro" id="IPR034051">
    <property type="entry name" value="TPP_II_domain"/>
</dbReference>
<dbReference type="Pfam" id="PF00082">
    <property type="entry name" value="Peptidase_S8"/>
    <property type="match status" value="1"/>
</dbReference>
<dbReference type="SUPFAM" id="SSF52743">
    <property type="entry name" value="Subtilisin-like"/>
    <property type="match status" value="1"/>
</dbReference>
<evidence type="ECO:0000256" key="3">
    <source>
        <dbReference type="ARBA" id="ARBA00012462"/>
    </source>
</evidence>
<protein>
    <recommendedName>
        <fullName evidence="3">tripeptidyl-peptidase II</fullName>
        <ecNumber evidence="3">3.4.14.10</ecNumber>
    </recommendedName>
</protein>
<feature type="domain" description="Tripeptidyl-peptidase II galactose-binding" evidence="14">
    <location>
        <begin position="676"/>
        <end position="763"/>
    </location>
</feature>
<keyword evidence="6 8" id="KW-0378">Hydrolase</keyword>
<evidence type="ECO:0000259" key="14">
    <source>
        <dbReference type="Pfam" id="PF21316"/>
    </source>
</evidence>
<evidence type="ECO:0000256" key="8">
    <source>
        <dbReference type="PROSITE-ProRule" id="PRU01240"/>
    </source>
</evidence>
<keyword evidence="9" id="KW-0175">Coiled coil</keyword>
<dbReference type="GO" id="GO:0008240">
    <property type="term" value="F:tripeptidyl-peptidase activity"/>
    <property type="evidence" value="ECO:0000318"/>
    <property type="project" value="GO_Central"/>
</dbReference>
<feature type="region of interest" description="Disordered" evidence="10">
    <location>
        <begin position="1172"/>
        <end position="1257"/>
    </location>
</feature>
<dbReference type="Gene3D" id="1.25.40.710">
    <property type="match status" value="1"/>
</dbReference>
<feature type="active site" description="Charge relay system" evidence="8">
    <location>
        <position position="275"/>
    </location>
</feature>
<dbReference type="InterPro" id="IPR046940">
    <property type="entry name" value="TPPII_Ig-like_sf"/>
</dbReference>
<dbReference type="Pfam" id="PF21223">
    <property type="entry name" value="TPPII_Ig-like-1"/>
    <property type="match status" value="1"/>
</dbReference>
<name>A0A1Y1IEG1_KLENI</name>
<dbReference type="CDD" id="cd04857">
    <property type="entry name" value="Peptidases_S8_Tripeptidyl_Aminopeptidase_II"/>
    <property type="match status" value="1"/>
</dbReference>
<evidence type="ECO:0000313" key="16">
    <source>
        <dbReference type="Proteomes" id="UP000054558"/>
    </source>
</evidence>
<evidence type="ECO:0000256" key="2">
    <source>
        <dbReference type="ARBA" id="ARBA00011073"/>
    </source>
</evidence>
<feature type="domain" description="Peptidase S8/S53" evidence="11">
    <location>
        <begin position="37"/>
        <end position="501"/>
    </location>
</feature>
<evidence type="ECO:0000256" key="4">
    <source>
        <dbReference type="ARBA" id="ARBA00022438"/>
    </source>
</evidence>
<evidence type="ECO:0000256" key="9">
    <source>
        <dbReference type="SAM" id="Coils"/>
    </source>
</evidence>
<dbReference type="OrthoDB" id="10256524at2759"/>